<feature type="transmembrane region" description="Helical" evidence="9">
    <location>
        <begin position="6"/>
        <end position="31"/>
    </location>
</feature>
<keyword evidence="6 9" id="KW-1133">Transmembrane helix</keyword>
<keyword evidence="9" id="KW-1278">Translocase</keyword>
<evidence type="ECO:0000256" key="9">
    <source>
        <dbReference type="RuleBase" id="RU003640"/>
    </source>
</evidence>
<evidence type="ECO:0000256" key="7">
    <source>
        <dbReference type="ARBA" id="ARBA00023136"/>
    </source>
</evidence>
<dbReference type="GO" id="GO:0030964">
    <property type="term" value="C:NADH dehydrogenase complex"/>
    <property type="evidence" value="ECO:0007669"/>
    <property type="project" value="TreeGrafter"/>
</dbReference>
<comment type="catalytic activity">
    <reaction evidence="8 9">
        <text>a ubiquinone + NADH + 5 H(+)(in) = a ubiquinol + NAD(+) + 4 H(+)(out)</text>
        <dbReference type="Rhea" id="RHEA:29091"/>
        <dbReference type="Rhea" id="RHEA-COMP:9565"/>
        <dbReference type="Rhea" id="RHEA-COMP:9566"/>
        <dbReference type="ChEBI" id="CHEBI:15378"/>
        <dbReference type="ChEBI" id="CHEBI:16389"/>
        <dbReference type="ChEBI" id="CHEBI:17976"/>
        <dbReference type="ChEBI" id="CHEBI:57540"/>
        <dbReference type="ChEBI" id="CHEBI:57945"/>
        <dbReference type="EC" id="7.1.1.2"/>
    </reaction>
</comment>
<keyword evidence="9 10" id="KW-0496">Mitochondrion</keyword>
<evidence type="ECO:0000256" key="1">
    <source>
        <dbReference type="ARBA" id="ARBA00004370"/>
    </source>
</evidence>
<evidence type="ECO:0000256" key="3">
    <source>
        <dbReference type="ARBA" id="ARBA00021007"/>
    </source>
</evidence>
<keyword evidence="9" id="KW-0679">Respiratory chain</keyword>
<keyword evidence="4 9" id="KW-0813">Transport</keyword>
<evidence type="ECO:0000256" key="4">
    <source>
        <dbReference type="ARBA" id="ARBA00022448"/>
    </source>
</evidence>
<keyword evidence="9" id="KW-0249">Electron transport</keyword>
<protein>
    <recommendedName>
        <fullName evidence="3 9">NADH-ubiquinone oxidoreductase chain 3</fullName>
        <ecNumber evidence="9">7.1.1.2</ecNumber>
    </recommendedName>
</protein>
<dbReference type="InterPro" id="IPR038430">
    <property type="entry name" value="NDAH_ubi_oxred_su3_sf"/>
</dbReference>
<feature type="transmembrane region" description="Helical" evidence="9">
    <location>
        <begin position="92"/>
        <end position="112"/>
    </location>
</feature>
<organism evidence="10">
    <name type="scientific">Magnusiomyces magnusii</name>
    <name type="common">Yeast</name>
    <name type="synonym">Dipodascus magnusii</name>
    <dbReference type="NCBI Taxonomy" id="43963"/>
    <lineage>
        <taxon>Eukaryota</taxon>
        <taxon>Fungi</taxon>
        <taxon>Dikarya</taxon>
        <taxon>Ascomycota</taxon>
        <taxon>Saccharomycotina</taxon>
        <taxon>Dipodascomycetes</taxon>
        <taxon>Dipodascales</taxon>
        <taxon>Dipodascaceae</taxon>
        <taxon>Magnusiomyces</taxon>
    </lineage>
</organism>
<keyword evidence="5 9" id="KW-0812">Transmembrane</keyword>
<dbReference type="PANTHER" id="PTHR11058">
    <property type="entry name" value="NADH-UBIQUINONE OXIDOREDUCTASE CHAIN 3"/>
    <property type="match status" value="1"/>
</dbReference>
<keyword evidence="10" id="KW-0560">Oxidoreductase</keyword>
<dbReference type="EC" id="7.1.1.2" evidence="9"/>
<comment type="similarity">
    <text evidence="2 9">Belongs to the complex I subunit 3 family.</text>
</comment>
<keyword evidence="9" id="KW-0830">Ubiquinone</keyword>
<dbReference type="InterPro" id="IPR000440">
    <property type="entry name" value="NADH_UbQ/plastoQ_OxRdtase_su3"/>
</dbReference>
<evidence type="ECO:0000256" key="8">
    <source>
        <dbReference type="ARBA" id="ARBA00049551"/>
    </source>
</evidence>
<dbReference type="Pfam" id="PF00507">
    <property type="entry name" value="Oxidored_q4"/>
    <property type="match status" value="1"/>
</dbReference>
<feature type="transmembrane region" description="Helical" evidence="9">
    <location>
        <begin position="52"/>
        <end position="72"/>
    </location>
</feature>
<dbReference type="GO" id="GO:0016491">
    <property type="term" value="F:oxidoreductase activity"/>
    <property type="evidence" value="ECO:0007669"/>
    <property type="project" value="UniProtKB-KW"/>
</dbReference>
<dbReference type="PANTHER" id="PTHR11058:SF9">
    <property type="entry name" value="NADH-UBIQUINONE OXIDOREDUCTASE CHAIN 3"/>
    <property type="match status" value="1"/>
</dbReference>
<dbReference type="GO" id="GO:0008137">
    <property type="term" value="F:NADH dehydrogenase (ubiquinone) activity"/>
    <property type="evidence" value="ECO:0007669"/>
    <property type="project" value="UniProtKB-UniRule"/>
</dbReference>
<evidence type="ECO:0000256" key="5">
    <source>
        <dbReference type="ARBA" id="ARBA00022692"/>
    </source>
</evidence>
<dbReference type="Gene3D" id="1.20.58.1610">
    <property type="entry name" value="NADH:ubiquinone/plastoquinone oxidoreductase, chain 3"/>
    <property type="match status" value="1"/>
</dbReference>
<accession>A0A023UN29</accession>
<evidence type="ECO:0000256" key="2">
    <source>
        <dbReference type="ARBA" id="ARBA00008472"/>
    </source>
</evidence>
<sequence>MFNFSISLTAYIFILLVPVVGLALLVVNILFSETNTYADKTGPFECGLSSFSQTRVAFTVSFILIAILFLPFDLEITSILPYSLALYHTNSYGLVMFILFVILLSIGFAYEINNKALYIVKNNIKVKSDHLLTLYL</sequence>
<proteinExistence type="inferred from homology"/>
<gene>
    <name evidence="10" type="primary">nad3</name>
</gene>
<dbReference type="EMBL" id="KJ459953">
    <property type="protein sequence ID" value="AHY04985.1"/>
    <property type="molecule type" value="Genomic_DNA"/>
</dbReference>
<reference evidence="10" key="1">
    <citation type="journal article" date="2014" name="Proc. Natl. Acad. Sci. U.S.A.">
        <title>Massive programmed translational jumping in mitochondria.</title>
        <authorList>
            <person name="Lang B.F."/>
            <person name="Jakubkova M."/>
            <person name="Hegedusova E."/>
            <person name="Daoud R."/>
            <person name="Forget L."/>
            <person name="Brejova B."/>
            <person name="Vinar T."/>
            <person name="Kosa P."/>
            <person name="Fricova D."/>
            <person name="Nebohacova M."/>
            <person name="Griac P."/>
            <person name="Tomaska L."/>
            <person name="Burger G."/>
            <person name="Nosek J."/>
        </authorList>
    </citation>
    <scope>NUCLEOTIDE SEQUENCE</scope>
    <source>
        <strain evidence="10">270</strain>
    </source>
</reference>
<keyword evidence="7 9" id="KW-0472">Membrane</keyword>
<name>A0A023UN29_MAGMU</name>
<dbReference type="AlphaFoldDB" id="A0A023UN29"/>
<keyword evidence="9" id="KW-0520">NAD</keyword>
<dbReference type="GO" id="GO:0031966">
    <property type="term" value="C:mitochondrial membrane"/>
    <property type="evidence" value="ECO:0007669"/>
    <property type="project" value="UniProtKB-SubCell"/>
</dbReference>
<evidence type="ECO:0000313" key="10">
    <source>
        <dbReference type="EMBL" id="AHY04985.1"/>
    </source>
</evidence>
<evidence type="ECO:0000256" key="6">
    <source>
        <dbReference type="ARBA" id="ARBA00022989"/>
    </source>
</evidence>
<geneLocation type="mitochondrion" evidence="10"/>
<comment type="subcellular location">
    <subcellularLocation>
        <location evidence="1">Membrane</location>
    </subcellularLocation>
    <subcellularLocation>
        <location evidence="9">Mitochondrion membrane</location>
        <topology evidence="9">Multi-pass membrane protein</topology>
    </subcellularLocation>
</comment>
<comment type="function">
    <text evidence="9">Core subunit of the mitochondrial membrane respiratory chain NADH dehydrogenase (Complex I) which catalyzes electron transfer from NADH through the respiratory chain, using ubiquinone as an electron acceptor. Essential for the catalytic activity of complex I.</text>
</comment>